<keyword evidence="8" id="KW-1185">Reference proteome</keyword>
<dbReference type="Pfam" id="PF00295">
    <property type="entry name" value="Glyco_hydro_28"/>
    <property type="match status" value="1"/>
</dbReference>
<dbReference type="Gene3D" id="2.160.20.10">
    <property type="entry name" value="Single-stranded right-handed beta-helix, Pectin lyase-like"/>
    <property type="match status" value="1"/>
</dbReference>
<feature type="domain" description="Rhamnogalacturonase A/B/Epimerase-like pectate lyase" evidence="6">
    <location>
        <begin position="33"/>
        <end position="87"/>
    </location>
</feature>
<dbReference type="GO" id="GO:0004650">
    <property type="term" value="F:polygalacturonase activity"/>
    <property type="evidence" value="ECO:0007669"/>
    <property type="project" value="InterPro"/>
</dbReference>
<evidence type="ECO:0000256" key="3">
    <source>
        <dbReference type="ARBA" id="ARBA00023295"/>
    </source>
</evidence>
<dbReference type="Proteomes" id="UP000093695">
    <property type="component" value="Chromosome"/>
</dbReference>
<feature type="signal peptide" evidence="5">
    <location>
        <begin position="1"/>
        <end position="30"/>
    </location>
</feature>
<dbReference type="InterPro" id="IPR024535">
    <property type="entry name" value="RHGA/B-epi-like_pectate_lyase"/>
</dbReference>
<name>A0A193C5M9_AMYOR</name>
<dbReference type="GO" id="GO:0005975">
    <property type="term" value="P:carbohydrate metabolic process"/>
    <property type="evidence" value="ECO:0007669"/>
    <property type="project" value="InterPro"/>
</dbReference>
<dbReference type="Pfam" id="PF12708">
    <property type="entry name" value="Pect-lyase_RHGA_epim"/>
    <property type="match status" value="1"/>
</dbReference>
<dbReference type="STRING" id="31958.SD37_31825"/>
<evidence type="ECO:0000256" key="1">
    <source>
        <dbReference type="ARBA" id="ARBA00008834"/>
    </source>
</evidence>
<dbReference type="InterPro" id="IPR051801">
    <property type="entry name" value="GH28_Enzymes"/>
</dbReference>
<evidence type="ECO:0000256" key="4">
    <source>
        <dbReference type="RuleBase" id="RU361169"/>
    </source>
</evidence>
<protein>
    <recommendedName>
        <fullName evidence="6">Rhamnogalacturonase A/B/Epimerase-like pectate lyase domain-containing protein</fullName>
    </recommendedName>
</protein>
<keyword evidence="3 4" id="KW-0326">Glycosidase</keyword>
<reference evidence="7 8" key="1">
    <citation type="journal article" date="2015" name="Genome Announc.">
        <title>Draft Genome Sequence of Norvancomycin-Producing Strain Amycolatopsis orientalis CPCC200066.</title>
        <authorList>
            <person name="Lei X."/>
            <person name="Yuan F."/>
            <person name="Shi Y."/>
            <person name="Li X."/>
            <person name="Wang L."/>
            <person name="Hong B."/>
        </authorList>
    </citation>
    <scope>NUCLEOTIDE SEQUENCE [LARGE SCALE GENOMIC DNA]</scope>
    <source>
        <strain evidence="7 8">B-37</strain>
    </source>
</reference>
<evidence type="ECO:0000259" key="6">
    <source>
        <dbReference type="Pfam" id="PF12708"/>
    </source>
</evidence>
<dbReference type="InterPro" id="IPR000743">
    <property type="entry name" value="Glyco_hydro_28"/>
</dbReference>
<dbReference type="PANTHER" id="PTHR31339:SF9">
    <property type="entry name" value="PLASMIN AND FIBRONECTIN-BINDING PROTEIN A"/>
    <property type="match status" value="1"/>
</dbReference>
<keyword evidence="5" id="KW-0732">Signal</keyword>
<dbReference type="KEGG" id="aori:SD37_31825"/>
<dbReference type="SUPFAM" id="SSF51126">
    <property type="entry name" value="Pectin lyase-like"/>
    <property type="match status" value="1"/>
</dbReference>
<proteinExistence type="inferred from homology"/>
<comment type="similarity">
    <text evidence="1 4">Belongs to the glycosyl hydrolase 28 family.</text>
</comment>
<dbReference type="PANTHER" id="PTHR31339">
    <property type="entry name" value="PECTIN LYASE-RELATED"/>
    <property type="match status" value="1"/>
</dbReference>
<gene>
    <name evidence="7" type="ORF">SD37_31825</name>
</gene>
<organism evidence="7 8">
    <name type="scientific">Amycolatopsis orientalis</name>
    <name type="common">Nocardia orientalis</name>
    <dbReference type="NCBI Taxonomy" id="31958"/>
    <lineage>
        <taxon>Bacteria</taxon>
        <taxon>Bacillati</taxon>
        <taxon>Actinomycetota</taxon>
        <taxon>Actinomycetes</taxon>
        <taxon>Pseudonocardiales</taxon>
        <taxon>Pseudonocardiaceae</taxon>
        <taxon>Amycolatopsis</taxon>
    </lineage>
</organism>
<dbReference type="RefSeq" id="WP_044855889.1">
    <property type="nucleotide sequence ID" value="NZ_CP016174.1"/>
</dbReference>
<dbReference type="InterPro" id="IPR012334">
    <property type="entry name" value="Pectin_lyas_fold"/>
</dbReference>
<evidence type="ECO:0000313" key="7">
    <source>
        <dbReference type="EMBL" id="ANN19759.1"/>
    </source>
</evidence>
<accession>A0A193C5M9</accession>
<sequence length="496" mass="52448">MRRRSGGALCTVFSLVAGLAVALPSGAAAAATFNVKDYGAKGNGTTVDSPAIDKAITAASAARGGVVDFPPGTYLARTIHLKSDITLNLRAGAKIIASGSGMDAPEPNPYDAYQDFGHSHFRNALIAGENVENVAFTGAGTIDGDDELETGENIPAGVADKLVSLKLCKNVSFADVTLRRGGHFALIANGCDGLKLNRVKVFSTEDRDGINFINSSRVELADSRIEASDDAVAFKSDYALGRTFVSEDNIVRDSTILSTENNAVQFGSETCGGFRNTRFRNLTITGAAKAGLGMVSMDGAVIEDISFTGITLRKTASPIFLHVGKRSRCPGNPPAGRIRNITYRDITGTDLIAPRDIPGDPEYASTLSGRPEAPIENVTFDNVKLTVPGGHPAAEADLVPPEASTTYPPRIFGKRPAYGFWLRHAAGIRFTGGEFRFAKADGRPAFLTDDVRGIALDGVRVDRSNGGYDVVWRNTSGQNVTGSTTTGGQALRVRTR</sequence>
<evidence type="ECO:0000256" key="2">
    <source>
        <dbReference type="ARBA" id="ARBA00022801"/>
    </source>
</evidence>
<keyword evidence="2 4" id="KW-0378">Hydrolase</keyword>
<dbReference type="EMBL" id="CP016174">
    <property type="protein sequence ID" value="ANN19759.1"/>
    <property type="molecule type" value="Genomic_DNA"/>
</dbReference>
<feature type="chain" id="PRO_5039363638" description="Rhamnogalacturonase A/B/Epimerase-like pectate lyase domain-containing protein" evidence="5">
    <location>
        <begin position="31"/>
        <end position="496"/>
    </location>
</feature>
<dbReference type="eggNOG" id="COG5434">
    <property type="taxonomic scope" value="Bacteria"/>
</dbReference>
<evidence type="ECO:0000256" key="5">
    <source>
        <dbReference type="SAM" id="SignalP"/>
    </source>
</evidence>
<dbReference type="InterPro" id="IPR011050">
    <property type="entry name" value="Pectin_lyase_fold/virulence"/>
</dbReference>
<dbReference type="AlphaFoldDB" id="A0A193C5M9"/>
<evidence type="ECO:0000313" key="8">
    <source>
        <dbReference type="Proteomes" id="UP000093695"/>
    </source>
</evidence>